<dbReference type="AlphaFoldDB" id="A0A7Y0ASJ6"/>
<proteinExistence type="predicted"/>
<dbReference type="Pfam" id="PF02518">
    <property type="entry name" value="HATPase_c"/>
    <property type="match status" value="1"/>
</dbReference>
<comment type="caution">
    <text evidence="17">The sequence shown here is derived from an EMBL/GenBank/DDBJ whole genome shotgun (WGS) entry which is preliminary data.</text>
</comment>
<evidence type="ECO:0000256" key="15">
    <source>
        <dbReference type="PIRNR" id="PIRNR036431"/>
    </source>
</evidence>
<comment type="function">
    <text evidence="14 15">Member of the two-component regulatory system DctB/DctD involved in the transport of C4-dicarboxylates. DctB functions as a membrane-associated protein kinase that phosphorylates DctD in response to environmental signals.</text>
</comment>
<keyword evidence="7 15" id="KW-0812">Transmembrane</keyword>
<comment type="caution">
    <text evidence="15">Lacks conserved residue(s) required for the propagation of feature annotation.</text>
</comment>
<dbReference type="GO" id="GO:0005886">
    <property type="term" value="C:plasma membrane"/>
    <property type="evidence" value="ECO:0007669"/>
    <property type="project" value="UniProtKB-SubCell"/>
</dbReference>
<evidence type="ECO:0000256" key="9">
    <source>
        <dbReference type="ARBA" id="ARBA00022777"/>
    </source>
</evidence>
<evidence type="ECO:0000256" key="8">
    <source>
        <dbReference type="ARBA" id="ARBA00022741"/>
    </source>
</evidence>
<comment type="subcellular location">
    <subcellularLocation>
        <location evidence="2">Cell inner membrane</location>
        <topology evidence="2">Multi-pass membrane protein</topology>
    </subcellularLocation>
</comment>
<dbReference type="Gene3D" id="3.30.450.20">
    <property type="entry name" value="PAS domain"/>
    <property type="match status" value="2"/>
</dbReference>
<dbReference type="PROSITE" id="PS50109">
    <property type="entry name" value="HIS_KIN"/>
    <property type="match status" value="1"/>
</dbReference>
<evidence type="ECO:0000256" key="4">
    <source>
        <dbReference type="ARBA" id="ARBA00022519"/>
    </source>
</evidence>
<dbReference type="Gene3D" id="3.30.565.10">
    <property type="entry name" value="Histidine kinase-like ATPase, C-terminal domain"/>
    <property type="match status" value="1"/>
</dbReference>
<dbReference type="FunFam" id="1.10.287.130:FF:000049">
    <property type="entry name" value="C4-dicarboxylate transport sensor protein DctB"/>
    <property type="match status" value="1"/>
</dbReference>
<organism evidence="17 18">
    <name type="scientific">Rhizobium terricola</name>
    <dbReference type="NCBI Taxonomy" id="2728849"/>
    <lineage>
        <taxon>Bacteria</taxon>
        <taxon>Pseudomonadati</taxon>
        <taxon>Pseudomonadota</taxon>
        <taxon>Alphaproteobacteria</taxon>
        <taxon>Hyphomicrobiales</taxon>
        <taxon>Rhizobiaceae</taxon>
        <taxon>Rhizobium/Agrobacterium group</taxon>
        <taxon>Rhizobium</taxon>
    </lineage>
</organism>
<dbReference type="PIRSF" id="PIRSF036431">
    <property type="entry name" value="STHK_DctB"/>
    <property type="match status" value="1"/>
</dbReference>
<keyword evidence="4 15" id="KW-0997">Cell inner membrane</keyword>
<accession>A0A7Y0ASJ6</accession>
<dbReference type="InterPro" id="IPR005467">
    <property type="entry name" value="His_kinase_dom"/>
</dbReference>
<evidence type="ECO:0000256" key="3">
    <source>
        <dbReference type="ARBA" id="ARBA00022475"/>
    </source>
</evidence>
<dbReference type="Pfam" id="PF02743">
    <property type="entry name" value="dCache_1"/>
    <property type="match status" value="1"/>
</dbReference>
<keyword evidence="9 15" id="KW-0418">Kinase</keyword>
<dbReference type="Gene3D" id="1.10.287.130">
    <property type="match status" value="1"/>
</dbReference>
<comment type="catalytic activity">
    <reaction evidence="1 15">
        <text>ATP + protein L-histidine = ADP + protein N-phospho-L-histidine.</text>
        <dbReference type="EC" id="2.7.13.3"/>
    </reaction>
</comment>
<name>A0A7Y0ASJ6_9HYPH</name>
<dbReference type="EMBL" id="JABBGK010000001">
    <property type="protein sequence ID" value="NML72711.1"/>
    <property type="molecule type" value="Genomic_DNA"/>
</dbReference>
<evidence type="ECO:0000256" key="14">
    <source>
        <dbReference type="ARBA" id="ARBA00059004"/>
    </source>
</evidence>
<evidence type="ECO:0000256" key="2">
    <source>
        <dbReference type="ARBA" id="ARBA00004429"/>
    </source>
</evidence>
<dbReference type="SMART" id="SM00387">
    <property type="entry name" value="HATPase_c"/>
    <property type="match status" value="1"/>
</dbReference>
<dbReference type="Pfam" id="PF00512">
    <property type="entry name" value="HisKA"/>
    <property type="match status" value="1"/>
</dbReference>
<dbReference type="SUPFAM" id="SSF103190">
    <property type="entry name" value="Sensory domain-like"/>
    <property type="match status" value="1"/>
</dbReference>
<keyword evidence="8 15" id="KW-0547">Nucleotide-binding</keyword>
<dbReference type="SMART" id="SM00388">
    <property type="entry name" value="HisKA"/>
    <property type="match status" value="1"/>
</dbReference>
<evidence type="ECO:0000313" key="18">
    <source>
        <dbReference type="Proteomes" id="UP000541470"/>
    </source>
</evidence>
<keyword evidence="13 15" id="KW-0472">Membrane</keyword>
<dbReference type="Gene3D" id="6.10.250.3020">
    <property type="match status" value="1"/>
</dbReference>
<feature type="transmembrane region" description="Helical" evidence="15">
    <location>
        <begin position="21"/>
        <end position="43"/>
    </location>
</feature>
<keyword evidence="11 15" id="KW-1133">Transmembrane helix</keyword>
<dbReference type="Proteomes" id="UP000541470">
    <property type="component" value="Unassembled WGS sequence"/>
</dbReference>
<keyword evidence="18" id="KW-1185">Reference proteome</keyword>
<dbReference type="EC" id="2.7.13.3" evidence="15"/>
<evidence type="ECO:0000256" key="7">
    <source>
        <dbReference type="ARBA" id="ARBA00022692"/>
    </source>
</evidence>
<dbReference type="Gene3D" id="1.20.5.170">
    <property type="match status" value="1"/>
</dbReference>
<dbReference type="SUPFAM" id="SSF55874">
    <property type="entry name" value="ATPase domain of HSP90 chaperone/DNA topoisomerase II/histidine kinase"/>
    <property type="match status" value="1"/>
</dbReference>
<reference evidence="17 18" key="1">
    <citation type="submission" date="2020-04" db="EMBL/GenBank/DDBJ databases">
        <title>Rhizobium sp. S-51 isolated from soil.</title>
        <authorList>
            <person name="Dahal R.H."/>
        </authorList>
    </citation>
    <scope>NUCLEOTIDE SEQUENCE [LARGE SCALE GENOMIC DNA]</scope>
    <source>
        <strain evidence="17 18">S-51</strain>
    </source>
</reference>
<evidence type="ECO:0000259" key="16">
    <source>
        <dbReference type="PROSITE" id="PS50109"/>
    </source>
</evidence>
<evidence type="ECO:0000256" key="11">
    <source>
        <dbReference type="ARBA" id="ARBA00022989"/>
    </source>
</evidence>
<protein>
    <recommendedName>
        <fullName evidence="15">C4-dicarboxylate transport sensor protein</fullName>
        <ecNumber evidence="15">2.7.13.3</ecNumber>
    </recommendedName>
</protein>
<keyword evidence="12 15" id="KW-0902">Two-component regulatory system</keyword>
<evidence type="ECO:0000256" key="1">
    <source>
        <dbReference type="ARBA" id="ARBA00000085"/>
    </source>
</evidence>
<feature type="domain" description="Histidine kinase" evidence="16">
    <location>
        <begin position="412"/>
        <end position="623"/>
    </location>
</feature>
<evidence type="ECO:0000256" key="13">
    <source>
        <dbReference type="ARBA" id="ARBA00023136"/>
    </source>
</evidence>
<evidence type="ECO:0000256" key="12">
    <source>
        <dbReference type="ARBA" id="ARBA00023012"/>
    </source>
</evidence>
<dbReference type="InterPro" id="IPR003594">
    <property type="entry name" value="HATPase_dom"/>
</dbReference>
<evidence type="ECO:0000256" key="6">
    <source>
        <dbReference type="ARBA" id="ARBA00022679"/>
    </source>
</evidence>
<dbReference type="InterPro" id="IPR017055">
    <property type="entry name" value="Sig_transdc_His_kinase_DctB"/>
</dbReference>
<dbReference type="PANTHER" id="PTHR43065:SF46">
    <property type="entry name" value="C4-DICARBOXYLATE TRANSPORT SENSOR PROTEIN DCTB"/>
    <property type="match status" value="1"/>
</dbReference>
<dbReference type="SUPFAM" id="SSF47384">
    <property type="entry name" value="Homodimeric domain of signal transducing histidine kinase"/>
    <property type="match status" value="1"/>
</dbReference>
<keyword evidence="10 15" id="KW-0067">ATP-binding</keyword>
<dbReference type="InterPro" id="IPR036890">
    <property type="entry name" value="HATPase_C_sf"/>
</dbReference>
<dbReference type="GO" id="GO:0000155">
    <property type="term" value="F:phosphorelay sensor kinase activity"/>
    <property type="evidence" value="ECO:0007669"/>
    <property type="project" value="UniProtKB-UniRule"/>
</dbReference>
<keyword evidence="3 15" id="KW-1003">Cell membrane</keyword>
<dbReference type="InterPro" id="IPR033479">
    <property type="entry name" value="dCache_1"/>
</dbReference>
<dbReference type="InterPro" id="IPR003661">
    <property type="entry name" value="HisK_dim/P_dom"/>
</dbReference>
<dbReference type="CDD" id="cd00082">
    <property type="entry name" value="HisKA"/>
    <property type="match status" value="1"/>
</dbReference>
<dbReference type="PANTHER" id="PTHR43065">
    <property type="entry name" value="SENSOR HISTIDINE KINASE"/>
    <property type="match status" value="1"/>
</dbReference>
<keyword evidence="6 15" id="KW-0808">Transferase</keyword>
<dbReference type="InterPro" id="IPR004358">
    <property type="entry name" value="Sig_transdc_His_kin-like_C"/>
</dbReference>
<evidence type="ECO:0000256" key="10">
    <source>
        <dbReference type="ARBA" id="ARBA00022840"/>
    </source>
</evidence>
<dbReference type="GO" id="GO:0005524">
    <property type="term" value="F:ATP binding"/>
    <property type="evidence" value="ECO:0007669"/>
    <property type="project" value="UniProtKB-UniRule"/>
</dbReference>
<sequence length="624" mass="67796">MPMFEKSSSRKEVQQRSPAGTVRRAWIVFALVAGALLAGGLYLSGEVFRERAFSTLREDALNDAGLKGALLRAVLERPRALPLVLADDAELRSALFEGSDGAVARLDRKLQQLVEVTKVAVIYVIRPDGIAMAASNWNEPDSFVGRDYGFREYFQRAVAEGGAEHYALGTVSKRPGLYISRRVEGADGKLLGVVVVKVEFDGLEQDWGRSGKPTFVTDRHGIVLVTSRPEWRFLAIHTLDEAERGRIRESLQFGEAPLEPVPVTAGDLARDGTLVSIVPTGGKSAAEFLSTVTPVADTPWQLHLLTPAETTLNAAAWQGRLQALAGLTPLVGGAALLLYRWQRAVRRQASERAARDQLERKVAERTEELSRARDRLQTEIAEHHATETRLQTVQQELVQANRLAILGQVAAGVAHEINQPVATIRAYADNAATFLSRGQSAPAAENLSFIAGLTERIGAITDELRTFARKGRAAAEPVELATVVEGALLLLRSRFSGRLDMLHVAAIPRNVKVLGNRVRLEQVLINLLQNALEAMADRPDGRIDVRWSETQDGRAVVSVSDNGPGITPEILENLFTPFNTSKEGGLGLGLVISKDIVDDYGGTLTVESGPAGTTFTVTLKKAER</sequence>
<keyword evidence="5" id="KW-0597">Phosphoprotein</keyword>
<evidence type="ECO:0000256" key="5">
    <source>
        <dbReference type="ARBA" id="ARBA00022553"/>
    </source>
</evidence>
<dbReference type="InterPro" id="IPR036097">
    <property type="entry name" value="HisK_dim/P_sf"/>
</dbReference>
<evidence type="ECO:0000313" key="17">
    <source>
        <dbReference type="EMBL" id="NML72711.1"/>
    </source>
</evidence>
<gene>
    <name evidence="17" type="ORF">HHL25_01100</name>
</gene>
<dbReference type="PRINTS" id="PR00344">
    <property type="entry name" value="BCTRLSENSOR"/>
</dbReference>
<dbReference type="InterPro" id="IPR029151">
    <property type="entry name" value="Sensor-like_sf"/>
</dbReference>